<feature type="coiled-coil region" evidence="1">
    <location>
        <begin position="51"/>
        <end position="121"/>
    </location>
</feature>
<dbReference type="AlphaFoldDB" id="A0A540L2E2"/>
<accession>A0A540L2E2</accession>
<proteinExistence type="predicted"/>
<evidence type="ECO:0000313" key="3">
    <source>
        <dbReference type="Proteomes" id="UP000315295"/>
    </source>
</evidence>
<reference evidence="2 3" key="1">
    <citation type="journal article" date="2019" name="G3 (Bethesda)">
        <title>Sequencing of a Wild Apple (Malus baccata) Genome Unravels the Differences Between Cultivated and Wild Apple Species Regarding Disease Resistance and Cold Tolerance.</title>
        <authorList>
            <person name="Chen X."/>
        </authorList>
    </citation>
    <scope>NUCLEOTIDE SEQUENCE [LARGE SCALE GENOMIC DNA]</scope>
    <source>
        <strain evidence="3">cv. Shandingzi</strain>
        <tissue evidence="2">Leaves</tissue>
    </source>
</reference>
<gene>
    <name evidence="2" type="ORF">C1H46_033830</name>
</gene>
<protein>
    <submittedName>
        <fullName evidence="2">Uncharacterized protein</fullName>
    </submittedName>
</protein>
<organism evidence="2 3">
    <name type="scientific">Malus baccata</name>
    <name type="common">Siberian crab apple</name>
    <name type="synonym">Pyrus baccata</name>
    <dbReference type="NCBI Taxonomy" id="106549"/>
    <lineage>
        <taxon>Eukaryota</taxon>
        <taxon>Viridiplantae</taxon>
        <taxon>Streptophyta</taxon>
        <taxon>Embryophyta</taxon>
        <taxon>Tracheophyta</taxon>
        <taxon>Spermatophyta</taxon>
        <taxon>Magnoliopsida</taxon>
        <taxon>eudicotyledons</taxon>
        <taxon>Gunneridae</taxon>
        <taxon>Pentapetalae</taxon>
        <taxon>rosids</taxon>
        <taxon>fabids</taxon>
        <taxon>Rosales</taxon>
        <taxon>Rosaceae</taxon>
        <taxon>Amygdaloideae</taxon>
        <taxon>Maleae</taxon>
        <taxon>Malus</taxon>
    </lineage>
</organism>
<evidence type="ECO:0000313" key="2">
    <source>
        <dbReference type="EMBL" id="TQD80651.1"/>
    </source>
</evidence>
<sequence>MASITIFPGGCIVTYQGHIFVFNGIPSSYAIQSHIHTANSLLCQERLREVMRVARQEAQASRLEAQATQERILQMQEETRQRRRESEERLQQLEVEGAERLRLLRLETRRLELSVEALQRNPGAESSGSNYFPPFR</sequence>
<dbReference type="EMBL" id="VIEB01000799">
    <property type="protein sequence ID" value="TQD80651.1"/>
    <property type="molecule type" value="Genomic_DNA"/>
</dbReference>
<keyword evidence="3" id="KW-1185">Reference proteome</keyword>
<keyword evidence="1" id="KW-0175">Coiled coil</keyword>
<dbReference type="Proteomes" id="UP000315295">
    <property type="component" value="Unassembled WGS sequence"/>
</dbReference>
<name>A0A540L2E2_MALBA</name>
<comment type="caution">
    <text evidence="2">The sequence shown here is derived from an EMBL/GenBank/DDBJ whole genome shotgun (WGS) entry which is preliminary data.</text>
</comment>
<evidence type="ECO:0000256" key="1">
    <source>
        <dbReference type="SAM" id="Coils"/>
    </source>
</evidence>